<name>A0ABS3TRE4_9PSED</name>
<dbReference type="Pfam" id="PF00535">
    <property type="entry name" value="Glycos_transf_2"/>
    <property type="match status" value="1"/>
</dbReference>
<evidence type="ECO:0000259" key="7">
    <source>
        <dbReference type="Pfam" id="PF00535"/>
    </source>
</evidence>
<keyword evidence="4" id="KW-0808">Transferase</keyword>
<organism evidence="8 9">
    <name type="scientific">Pseudomonas schmalbachii</name>
    <dbReference type="NCBI Taxonomy" id="2816993"/>
    <lineage>
        <taxon>Bacteria</taxon>
        <taxon>Pseudomonadati</taxon>
        <taxon>Pseudomonadota</taxon>
        <taxon>Gammaproteobacteria</taxon>
        <taxon>Pseudomonadales</taxon>
        <taxon>Pseudomonadaceae</taxon>
        <taxon>Pseudomonas</taxon>
    </lineage>
</organism>
<evidence type="ECO:0000256" key="2">
    <source>
        <dbReference type="ARBA" id="ARBA00022519"/>
    </source>
</evidence>
<dbReference type="SUPFAM" id="SSF53448">
    <property type="entry name" value="Nucleotide-diphospho-sugar transferases"/>
    <property type="match status" value="1"/>
</dbReference>
<dbReference type="EMBL" id="JAELYA010000004">
    <property type="protein sequence ID" value="MBO3276234.1"/>
    <property type="molecule type" value="Genomic_DNA"/>
</dbReference>
<evidence type="ECO:0000256" key="5">
    <source>
        <dbReference type="SAM" id="Coils"/>
    </source>
</evidence>
<dbReference type="Pfam" id="PF13578">
    <property type="entry name" value="Methyltransf_24"/>
    <property type="match status" value="1"/>
</dbReference>
<comment type="similarity">
    <text evidence="1">Belongs to the glycosyltransferase 2 family.</text>
</comment>
<keyword evidence="2" id="KW-1003">Cell membrane</keyword>
<evidence type="ECO:0000256" key="1">
    <source>
        <dbReference type="ARBA" id="ARBA00006739"/>
    </source>
</evidence>
<dbReference type="CDD" id="cd04186">
    <property type="entry name" value="GT_2_like_c"/>
    <property type="match status" value="1"/>
</dbReference>
<gene>
    <name evidence="8" type="ORF">JFY56_13450</name>
</gene>
<proteinExistence type="inferred from homology"/>
<feature type="domain" description="Glycosyl transferase family 1" evidence="6">
    <location>
        <begin position="955"/>
        <end position="1046"/>
    </location>
</feature>
<dbReference type="InterPro" id="IPR029044">
    <property type="entry name" value="Nucleotide-diphossugar_trans"/>
</dbReference>
<evidence type="ECO:0000313" key="8">
    <source>
        <dbReference type="EMBL" id="MBO3276234.1"/>
    </source>
</evidence>
<comment type="caution">
    <text evidence="8">The sequence shown here is derived from an EMBL/GenBank/DDBJ whole genome shotgun (WGS) entry which is preliminary data.</text>
</comment>
<keyword evidence="9" id="KW-1185">Reference proteome</keyword>
<dbReference type="RefSeq" id="WP_208314249.1">
    <property type="nucleotide sequence ID" value="NZ_JAELYA010000004.1"/>
</dbReference>
<accession>A0ABS3TRE4</accession>
<feature type="coiled-coil region" evidence="5">
    <location>
        <begin position="263"/>
        <end position="311"/>
    </location>
</feature>
<dbReference type="InterPro" id="IPR029063">
    <property type="entry name" value="SAM-dependent_MTases_sf"/>
</dbReference>
<dbReference type="GO" id="GO:0008168">
    <property type="term" value="F:methyltransferase activity"/>
    <property type="evidence" value="ECO:0007669"/>
    <property type="project" value="UniProtKB-KW"/>
</dbReference>
<dbReference type="Gene3D" id="3.40.50.2000">
    <property type="entry name" value="Glycogen Phosphorylase B"/>
    <property type="match status" value="1"/>
</dbReference>
<dbReference type="PANTHER" id="PTHR43179">
    <property type="entry name" value="RHAMNOSYLTRANSFERASE WBBL"/>
    <property type="match status" value="1"/>
</dbReference>
<dbReference type="GO" id="GO:0032259">
    <property type="term" value="P:methylation"/>
    <property type="evidence" value="ECO:0007669"/>
    <property type="project" value="UniProtKB-KW"/>
</dbReference>
<keyword evidence="2" id="KW-0472">Membrane</keyword>
<feature type="domain" description="Glycosyltransferase 2-like" evidence="7">
    <location>
        <begin position="433"/>
        <end position="538"/>
    </location>
</feature>
<keyword evidence="5" id="KW-0175">Coiled coil</keyword>
<dbReference type="Gene3D" id="3.90.550.10">
    <property type="entry name" value="Spore Coat Polysaccharide Biosynthesis Protein SpsA, Chain A"/>
    <property type="match status" value="1"/>
</dbReference>
<keyword evidence="2" id="KW-0997">Cell inner membrane</keyword>
<protein>
    <submittedName>
        <fullName evidence="8">Class I SAM-dependent methyltransferase</fullName>
    </submittedName>
</protein>
<dbReference type="Gene3D" id="3.40.50.11090">
    <property type="match status" value="1"/>
</dbReference>
<reference evidence="8 9" key="1">
    <citation type="submission" date="2020-12" db="EMBL/GenBank/DDBJ databases">
        <title>Pseudomonas schmalbachii sp. nov. isolated from millipede gut.</title>
        <authorList>
            <person name="Shelomi M."/>
        </authorList>
    </citation>
    <scope>NUCLEOTIDE SEQUENCE [LARGE SCALE GENOMIC DNA]</scope>
    <source>
        <strain evidence="8 9">Milli4</strain>
    </source>
</reference>
<keyword evidence="3" id="KW-0328">Glycosyltransferase</keyword>
<keyword evidence="8" id="KW-0489">Methyltransferase</keyword>
<dbReference type="SUPFAM" id="SSF53335">
    <property type="entry name" value="S-adenosyl-L-methionine-dependent methyltransferases"/>
    <property type="match status" value="1"/>
</dbReference>
<evidence type="ECO:0000259" key="6">
    <source>
        <dbReference type="Pfam" id="PF00534"/>
    </source>
</evidence>
<dbReference type="InterPro" id="IPR001296">
    <property type="entry name" value="Glyco_trans_1"/>
</dbReference>
<dbReference type="InterPro" id="IPR001173">
    <property type="entry name" value="Glyco_trans_2-like"/>
</dbReference>
<evidence type="ECO:0000313" key="9">
    <source>
        <dbReference type="Proteomes" id="UP000669060"/>
    </source>
</evidence>
<evidence type="ECO:0000256" key="4">
    <source>
        <dbReference type="ARBA" id="ARBA00022679"/>
    </source>
</evidence>
<sequence>MKEKTLLEAANFLSNQLGQDSAWLGHTPFAAWLVNRFEPSCFVELGTHWGHSYFSFCQAIKQKNLPAKCYAIDTWEGDKHAGHYSETIYNSVTSHNNTNYSSFSNLLRMTFDEALNYFSDGTIDLLHIDGLHTYEAVRHDFESWLPKLTPGAIVLLHDTNVREREFGVWKLWQELKEIYPDHLEFLHSYGLGVLQIPGATDTKRMEWLSPSHALQGDLIHYFSALGKKERERFELDLSMRTNAELNKKVALLDSQIVVLNNSLDDLNSSLASLNRSIDDRENRLTELSVGANERNNKILELERLIQEQSKRISGLSQVINQQETTLAAITSSTSWKVTKPLRWLGIQKIRLTLLAKSVRLAKRHTGSSKETLLKLIVIFRREGIRGVTSRARFLLQHNASKLNGENQPSYNKPESNIEQKNKEIPLHIDKIDIIVCVHNALDDVKRCLTSIMQNTHPPYNLIIVDDGSALETKTYLEEFVFGQPAILIRNDIAQGYTKAANIGMRASTADNLVLLNSDTIVSPKWIDRLIQCAKSSPRIGMVGPLSNTASWQSTPNLLDKDGDWSSNPLPSGYTVVDYAGEVARVSQQIHPSVGFLNGFCLLIKKNLISDIGLFDEEIFARGYGEENDYCLRAIQNGWELAVADDCFVYHAQSKSYSHETRKELAKLADNNLAKKHGTSKILHNLAATQNNLALQYVRNRCKDIENIKSIRERAQKQFEGKRILFLLPARTPGGGANIVLLEAETMRSLGADVWVANLYIHKELFEKSYPNNSVPTLYINSSSELIEIACEFDAIIATLYLTVSWLRPLLDLPTPPKLGYYVQDFEPDFFEKGTPDYKLALSSYTEVDGLTLFTKTKWTQRVLKEETSVIAAVVGPTLDTNLFHPTKTYNSNTDKITILAMVRPSTPRRAPERTMRILKRLSRHFGTNIQIMIFGCSTDEINSALIDRDFPFANLGEINSQEVSKTMATADIFIDCSDFQAMGLTAMEAMASALAVIGPQNGGLREIITDKENGLLVNTNSDDEIFEAASRLISDSKLRERIRKNALVVVQHDPIISSFNILSCFFPDDATPNSTSTTEESMSLA</sequence>
<dbReference type="CDD" id="cd03801">
    <property type="entry name" value="GT4_PimA-like"/>
    <property type="match status" value="1"/>
</dbReference>
<dbReference type="PANTHER" id="PTHR43179:SF12">
    <property type="entry name" value="GALACTOFURANOSYLTRANSFERASE GLFT2"/>
    <property type="match status" value="1"/>
</dbReference>
<dbReference type="Proteomes" id="UP000669060">
    <property type="component" value="Unassembled WGS sequence"/>
</dbReference>
<dbReference type="Pfam" id="PF00534">
    <property type="entry name" value="Glycos_transf_1"/>
    <property type="match status" value="1"/>
</dbReference>
<evidence type="ECO:0000256" key="3">
    <source>
        <dbReference type="ARBA" id="ARBA00022676"/>
    </source>
</evidence>
<dbReference type="SUPFAM" id="SSF53756">
    <property type="entry name" value="UDP-Glycosyltransferase/glycogen phosphorylase"/>
    <property type="match status" value="1"/>
</dbReference>
<dbReference type="Gene3D" id="3.40.50.150">
    <property type="entry name" value="Vaccinia Virus protein VP39"/>
    <property type="match status" value="1"/>
</dbReference>